<name>A0ABT0ZZX2_9PSEU</name>
<gene>
    <name evidence="2" type="ORF">KDL28_14690</name>
</gene>
<dbReference type="Gene3D" id="1.10.10.10">
    <property type="entry name" value="Winged helix-like DNA-binding domain superfamily/Winged helix DNA-binding domain"/>
    <property type="match status" value="1"/>
</dbReference>
<dbReference type="Proteomes" id="UP001165283">
    <property type="component" value="Unassembled WGS sequence"/>
</dbReference>
<organism evidence="2 3">
    <name type="scientific">Pseudonocardia humida</name>
    <dbReference type="NCBI Taxonomy" id="2800819"/>
    <lineage>
        <taxon>Bacteria</taxon>
        <taxon>Bacillati</taxon>
        <taxon>Actinomycetota</taxon>
        <taxon>Actinomycetes</taxon>
        <taxon>Pseudonocardiales</taxon>
        <taxon>Pseudonocardiaceae</taxon>
        <taxon>Pseudonocardia</taxon>
    </lineage>
</organism>
<dbReference type="InterPro" id="IPR036388">
    <property type="entry name" value="WH-like_DNA-bd_sf"/>
</dbReference>
<dbReference type="InterPro" id="IPR000835">
    <property type="entry name" value="HTH_MarR-typ"/>
</dbReference>
<evidence type="ECO:0000313" key="2">
    <source>
        <dbReference type="EMBL" id="MCO1656305.1"/>
    </source>
</evidence>
<sequence length="161" mass="17828">MGLPAAEAALLGADDAVRVRTFRLLLVLAQQLRTLMDQRLRGDGLTTQQAALITVVDALGAPKLSEVAAGMGTTHQNAKQVAAVLERKGFVVIEPDPRDRRVRRVRTTELSRAHWGARSADDQRYVLEWFADLSAEQARTLFDLLLVVRKRASDGVRSEDR</sequence>
<dbReference type="PANTHER" id="PTHR33164:SF58">
    <property type="entry name" value="DNA-BINDING TRANSCRIPTIONAL REPRESSOR SCOC"/>
    <property type="match status" value="1"/>
</dbReference>
<dbReference type="PANTHER" id="PTHR33164">
    <property type="entry name" value="TRANSCRIPTIONAL REGULATOR, MARR FAMILY"/>
    <property type="match status" value="1"/>
</dbReference>
<dbReference type="PROSITE" id="PS50995">
    <property type="entry name" value="HTH_MARR_2"/>
    <property type="match status" value="1"/>
</dbReference>
<proteinExistence type="predicted"/>
<dbReference type="RefSeq" id="WP_252438908.1">
    <property type="nucleotide sequence ID" value="NZ_JAGSOV010000034.1"/>
</dbReference>
<protein>
    <submittedName>
        <fullName evidence="2">MarR family transcriptional regulator</fullName>
    </submittedName>
</protein>
<evidence type="ECO:0000313" key="3">
    <source>
        <dbReference type="Proteomes" id="UP001165283"/>
    </source>
</evidence>
<evidence type="ECO:0000259" key="1">
    <source>
        <dbReference type="PROSITE" id="PS50995"/>
    </source>
</evidence>
<dbReference type="SMART" id="SM00347">
    <property type="entry name" value="HTH_MARR"/>
    <property type="match status" value="1"/>
</dbReference>
<comment type="caution">
    <text evidence="2">The sequence shown here is derived from an EMBL/GenBank/DDBJ whole genome shotgun (WGS) entry which is preliminary data.</text>
</comment>
<dbReference type="EMBL" id="JAGSOV010000034">
    <property type="protein sequence ID" value="MCO1656305.1"/>
    <property type="molecule type" value="Genomic_DNA"/>
</dbReference>
<keyword evidence="3" id="KW-1185">Reference proteome</keyword>
<dbReference type="Pfam" id="PF12802">
    <property type="entry name" value="MarR_2"/>
    <property type="match status" value="1"/>
</dbReference>
<dbReference type="SUPFAM" id="SSF46785">
    <property type="entry name" value="Winged helix' DNA-binding domain"/>
    <property type="match status" value="1"/>
</dbReference>
<reference evidence="2" key="1">
    <citation type="submission" date="2021-04" db="EMBL/GenBank/DDBJ databases">
        <title>Pseudonocardia sp. nov., isolated from sandy soil of mangrove forest.</title>
        <authorList>
            <person name="Zan Z."/>
            <person name="Huang R."/>
            <person name="Liu W."/>
        </authorList>
    </citation>
    <scope>NUCLEOTIDE SEQUENCE</scope>
    <source>
        <strain evidence="2">S2-4</strain>
    </source>
</reference>
<feature type="domain" description="HTH marR-type" evidence="1">
    <location>
        <begin position="18"/>
        <end position="150"/>
    </location>
</feature>
<dbReference type="InterPro" id="IPR039422">
    <property type="entry name" value="MarR/SlyA-like"/>
</dbReference>
<accession>A0ABT0ZZX2</accession>
<dbReference type="InterPro" id="IPR036390">
    <property type="entry name" value="WH_DNA-bd_sf"/>
</dbReference>